<protein>
    <submittedName>
        <fullName evidence="2">DUF4255 domain-containing protein</fullName>
    </submittedName>
</protein>
<dbReference type="Proteomes" id="UP000598820">
    <property type="component" value="Unassembled WGS sequence"/>
</dbReference>
<feature type="domain" description="Pvc16 N-terminal" evidence="1">
    <location>
        <begin position="7"/>
        <end position="178"/>
    </location>
</feature>
<reference evidence="2" key="1">
    <citation type="submission" date="2020-09" db="EMBL/GenBank/DDBJ databases">
        <authorList>
            <person name="Kim M.K."/>
        </authorList>
    </citation>
    <scope>NUCLEOTIDE SEQUENCE</scope>
    <source>
        <strain evidence="2">BT702</strain>
    </source>
</reference>
<evidence type="ECO:0000313" key="2">
    <source>
        <dbReference type="EMBL" id="MBD2700747.1"/>
    </source>
</evidence>
<dbReference type="EMBL" id="JACWZY010000005">
    <property type="protein sequence ID" value="MBD2700747.1"/>
    <property type="molecule type" value="Genomic_DNA"/>
</dbReference>
<dbReference type="Pfam" id="PF14065">
    <property type="entry name" value="Pvc16_N"/>
    <property type="match status" value="1"/>
</dbReference>
<evidence type="ECO:0000313" key="3">
    <source>
        <dbReference type="Proteomes" id="UP000598820"/>
    </source>
</evidence>
<organism evidence="2 3">
    <name type="scientific">Spirosoma profusum</name>
    <dbReference type="NCBI Taxonomy" id="2771354"/>
    <lineage>
        <taxon>Bacteria</taxon>
        <taxon>Pseudomonadati</taxon>
        <taxon>Bacteroidota</taxon>
        <taxon>Cytophagia</taxon>
        <taxon>Cytophagales</taxon>
        <taxon>Cytophagaceae</taxon>
        <taxon>Spirosoma</taxon>
    </lineage>
</organism>
<dbReference type="RefSeq" id="WP_190886600.1">
    <property type="nucleotide sequence ID" value="NZ_JACWZY010000005.1"/>
</dbReference>
<gene>
    <name evidence="2" type="ORF">IC229_08870</name>
</gene>
<dbReference type="InterPro" id="IPR025351">
    <property type="entry name" value="Pvc16_N"/>
</dbReference>
<evidence type="ECO:0000259" key="1">
    <source>
        <dbReference type="Pfam" id="PF14065"/>
    </source>
</evidence>
<sequence>MLRQALEGIKTELNTYLLAALANGSTEPVVKLLNIANVDSNGQAVTDNVIMSLVNIEEETTLKNGSMYRQQSITAIERVNPTLFLNFYVLFAINSTTETNYLNALLLLSNVLSFFQQNRVISKDNAPTLDPKIEKLIIELYSPNFEQLNHLWAMLGGKYMPSVLYKVRLLMIEDATSELSSLITSVEIDSKRL</sequence>
<name>A0A926XUX1_9BACT</name>
<keyword evidence="3" id="KW-1185">Reference proteome</keyword>
<proteinExistence type="predicted"/>
<comment type="caution">
    <text evidence="2">The sequence shown here is derived from an EMBL/GenBank/DDBJ whole genome shotgun (WGS) entry which is preliminary data.</text>
</comment>
<dbReference type="AlphaFoldDB" id="A0A926XUX1"/>
<accession>A0A926XUX1</accession>